<keyword evidence="5" id="KW-0067">ATP-binding</keyword>
<dbReference type="GO" id="GO:0003987">
    <property type="term" value="F:acetate-CoA ligase activity"/>
    <property type="evidence" value="ECO:0007669"/>
    <property type="project" value="UniProtKB-UniRule"/>
</dbReference>
<dbReference type="GO" id="GO:0005829">
    <property type="term" value="C:cytosol"/>
    <property type="evidence" value="ECO:0007669"/>
    <property type="project" value="TreeGrafter"/>
</dbReference>
<dbReference type="AlphaFoldDB" id="A0A3M0GMH3"/>
<dbReference type="InterPro" id="IPR042099">
    <property type="entry name" value="ANL_N_sf"/>
</dbReference>
<dbReference type="RefSeq" id="WP_121900938.1">
    <property type="nucleotide sequence ID" value="NZ_REFW01000001.1"/>
</dbReference>
<evidence type="ECO:0000259" key="9">
    <source>
        <dbReference type="Pfam" id="PF13193"/>
    </source>
</evidence>
<dbReference type="Gene3D" id="3.30.300.30">
    <property type="match status" value="1"/>
</dbReference>
<dbReference type="SUPFAM" id="SSF56801">
    <property type="entry name" value="Acetyl-CoA synthetase-like"/>
    <property type="match status" value="1"/>
</dbReference>
<evidence type="ECO:0000256" key="2">
    <source>
        <dbReference type="ARBA" id="ARBA00013275"/>
    </source>
</evidence>
<dbReference type="GO" id="GO:0016208">
    <property type="term" value="F:AMP binding"/>
    <property type="evidence" value="ECO:0007669"/>
    <property type="project" value="InterPro"/>
</dbReference>
<dbReference type="InterPro" id="IPR032387">
    <property type="entry name" value="ACAS_N"/>
</dbReference>
<dbReference type="Pfam" id="PF00501">
    <property type="entry name" value="AMP-binding"/>
    <property type="match status" value="1"/>
</dbReference>
<proteinExistence type="inferred from homology"/>
<evidence type="ECO:0000313" key="12">
    <source>
        <dbReference type="Proteomes" id="UP000275256"/>
    </source>
</evidence>
<dbReference type="PANTHER" id="PTHR24095">
    <property type="entry name" value="ACETYL-COENZYME A SYNTHETASE"/>
    <property type="match status" value="1"/>
</dbReference>
<comment type="caution">
    <text evidence="11">The sequence shown here is derived from an EMBL/GenBank/DDBJ whole genome shotgun (WGS) entry which is preliminary data.</text>
</comment>
<evidence type="ECO:0000259" key="8">
    <source>
        <dbReference type="Pfam" id="PF00501"/>
    </source>
</evidence>
<dbReference type="OrthoDB" id="9803968at2"/>
<dbReference type="InterPro" id="IPR011904">
    <property type="entry name" value="Ac_CoA_lig"/>
</dbReference>
<feature type="domain" description="AMP-binding enzyme C-terminal" evidence="9">
    <location>
        <begin position="531"/>
        <end position="609"/>
    </location>
</feature>
<dbReference type="InterPro" id="IPR045851">
    <property type="entry name" value="AMP-bd_C_sf"/>
</dbReference>
<evidence type="ECO:0000259" key="10">
    <source>
        <dbReference type="Pfam" id="PF16177"/>
    </source>
</evidence>
<feature type="domain" description="Acetyl-coenzyme A synthetase N-terminal" evidence="10">
    <location>
        <begin position="29"/>
        <end position="81"/>
    </location>
</feature>
<dbReference type="CDD" id="cd05966">
    <property type="entry name" value="ACS"/>
    <property type="match status" value="1"/>
</dbReference>
<dbReference type="EC" id="6.2.1.1" evidence="2 7"/>
<sequence length="632" mass="70548">MSEESTPEKLVYHPDPSVLEGATVQDWRALEASATADPQAYWAEQASQLEWSRPWDTVLDDSAAPFFKWFVGGRTNIVTNCVDRHLRGARKNKLALIWVGEDTSKVRTFSYFSLNREVEQFANLLTAMGVREGDVVTIYLPRIPEVVFAMLACAKLGAVHSLIFAGYSSDALSSRIQDSESKLVITADGSWVNGKVFPLKDIVDEGIHFSATVENVIVVRNTGQDVSMDPERDHWYHDLCALPIARGHCPTVQVDAEHPLYLLYTSGSTGSPKAILHTHGGYMVGVHTSLQQTFDIREDDRWWCTADPGWVTGHSYLVYGPLLTGATVFMYEGSPTYPHPDRWWQLIEHYGITTFYTAPTAIRSLMRFGDAWPRRRDLSSLRLLGSVGEPINPEAWRWFHEVIGGGRCPIMDTWWQTETGMFQITTVPSMPLKPGAAGRPVFGQDAEVVDEEGHPVPDGTEGLLVLKNPAPAMFRTIFKDEQRYIDTYWAKFPGRYLTGDAAKRDEDGYFWVIGRTDDVIKVSGHRLGNAEVEAALGGHPAVVEAAAIGLPHEVKGNAIHAYVVLAMGREPSQALEQELRDHVAKHLSPIAKPERIEFVEKLPKTRSGKIMRRVLRARALGQDEGDLTTLEE</sequence>
<dbReference type="PANTHER" id="PTHR24095:SF14">
    <property type="entry name" value="ACETYL-COENZYME A SYNTHETASE 1"/>
    <property type="match status" value="1"/>
</dbReference>
<dbReference type="NCBIfam" id="NF001208">
    <property type="entry name" value="PRK00174.1"/>
    <property type="match status" value="1"/>
</dbReference>
<dbReference type="EMBL" id="REFW01000001">
    <property type="protein sequence ID" value="RMB62389.1"/>
    <property type="molecule type" value="Genomic_DNA"/>
</dbReference>
<dbReference type="PROSITE" id="PS00455">
    <property type="entry name" value="AMP_BINDING"/>
    <property type="match status" value="1"/>
</dbReference>
<reference evidence="11 12" key="1">
    <citation type="submission" date="2018-10" db="EMBL/GenBank/DDBJ databases">
        <title>Tessaracoccus antarcticuss sp. nov., isolated from sediment.</title>
        <authorList>
            <person name="Zhou L.Y."/>
            <person name="Du Z.J."/>
        </authorList>
    </citation>
    <scope>NUCLEOTIDE SEQUENCE [LARGE SCALE GENOMIC DNA]</scope>
    <source>
        <strain evidence="11 12">JDX10</strain>
    </source>
</reference>
<accession>A0A3M0GMH3</accession>
<keyword evidence="3 11" id="KW-0436">Ligase</keyword>
<organism evidence="11 12">
    <name type="scientific">Tessaracoccus antarcticus</name>
    <dbReference type="NCBI Taxonomy" id="2479848"/>
    <lineage>
        <taxon>Bacteria</taxon>
        <taxon>Bacillati</taxon>
        <taxon>Actinomycetota</taxon>
        <taxon>Actinomycetes</taxon>
        <taxon>Propionibacteriales</taxon>
        <taxon>Propionibacteriaceae</taxon>
        <taxon>Tessaracoccus</taxon>
    </lineage>
</organism>
<dbReference type="NCBIfam" id="TIGR02188">
    <property type="entry name" value="Ac_CoA_lig_AcsA"/>
    <property type="match status" value="1"/>
</dbReference>
<evidence type="ECO:0000256" key="5">
    <source>
        <dbReference type="ARBA" id="ARBA00022840"/>
    </source>
</evidence>
<dbReference type="GO" id="GO:0019427">
    <property type="term" value="P:acetyl-CoA biosynthetic process from acetate"/>
    <property type="evidence" value="ECO:0007669"/>
    <property type="project" value="UniProtKB-UniRule"/>
</dbReference>
<dbReference type="Gene3D" id="3.40.50.12780">
    <property type="entry name" value="N-terminal domain of ligase-like"/>
    <property type="match status" value="1"/>
</dbReference>
<keyword evidence="6" id="KW-0007">Acetylation</keyword>
<evidence type="ECO:0000256" key="6">
    <source>
        <dbReference type="ARBA" id="ARBA00022990"/>
    </source>
</evidence>
<dbReference type="Proteomes" id="UP000275256">
    <property type="component" value="Unassembled WGS sequence"/>
</dbReference>
<gene>
    <name evidence="11" type="primary">acs</name>
    <name evidence="11" type="ORF">EAX62_01575</name>
</gene>
<evidence type="ECO:0000313" key="11">
    <source>
        <dbReference type="EMBL" id="RMB62389.1"/>
    </source>
</evidence>
<name>A0A3M0GMH3_9ACTN</name>
<evidence type="ECO:0000256" key="3">
    <source>
        <dbReference type="ARBA" id="ARBA00022598"/>
    </source>
</evidence>
<dbReference type="Pfam" id="PF16177">
    <property type="entry name" value="ACAS_N"/>
    <property type="match status" value="1"/>
</dbReference>
<evidence type="ECO:0000256" key="4">
    <source>
        <dbReference type="ARBA" id="ARBA00022741"/>
    </source>
</evidence>
<keyword evidence="4" id="KW-0547">Nucleotide-binding</keyword>
<protein>
    <recommendedName>
        <fullName evidence="2 7">Acetate--CoA ligase</fullName>
        <ecNumber evidence="2 7">6.2.1.1</ecNumber>
    </recommendedName>
</protein>
<dbReference type="FunFam" id="3.40.50.12780:FF:000001">
    <property type="entry name" value="Acetyl-coenzyme A synthetase"/>
    <property type="match status" value="1"/>
</dbReference>
<dbReference type="Pfam" id="PF13193">
    <property type="entry name" value="AMP-binding_C"/>
    <property type="match status" value="1"/>
</dbReference>
<dbReference type="GO" id="GO:0005524">
    <property type="term" value="F:ATP binding"/>
    <property type="evidence" value="ECO:0007669"/>
    <property type="project" value="UniProtKB-KW"/>
</dbReference>
<dbReference type="InterPro" id="IPR000873">
    <property type="entry name" value="AMP-dep_synth/lig_dom"/>
</dbReference>
<dbReference type="InterPro" id="IPR020845">
    <property type="entry name" value="AMP-binding_CS"/>
</dbReference>
<evidence type="ECO:0000256" key="1">
    <source>
        <dbReference type="ARBA" id="ARBA00006432"/>
    </source>
</evidence>
<feature type="domain" description="AMP-dependent synthetase/ligase" evidence="8">
    <location>
        <begin position="90"/>
        <end position="470"/>
    </location>
</feature>
<comment type="similarity">
    <text evidence="1">Belongs to the ATP-dependent AMP-binding enzyme family.</text>
</comment>
<evidence type="ECO:0000256" key="7">
    <source>
        <dbReference type="NCBIfam" id="TIGR02188"/>
    </source>
</evidence>
<keyword evidence="12" id="KW-1185">Reference proteome</keyword>
<dbReference type="InterPro" id="IPR025110">
    <property type="entry name" value="AMP-bd_C"/>
</dbReference>